<evidence type="ECO:0000313" key="2">
    <source>
        <dbReference type="Proteomes" id="UP000308600"/>
    </source>
</evidence>
<organism evidence="1 2">
    <name type="scientific">Pluteus cervinus</name>
    <dbReference type="NCBI Taxonomy" id="181527"/>
    <lineage>
        <taxon>Eukaryota</taxon>
        <taxon>Fungi</taxon>
        <taxon>Dikarya</taxon>
        <taxon>Basidiomycota</taxon>
        <taxon>Agaricomycotina</taxon>
        <taxon>Agaricomycetes</taxon>
        <taxon>Agaricomycetidae</taxon>
        <taxon>Agaricales</taxon>
        <taxon>Pluteineae</taxon>
        <taxon>Pluteaceae</taxon>
        <taxon>Pluteus</taxon>
    </lineage>
</organism>
<dbReference type="EMBL" id="ML208287">
    <property type="protein sequence ID" value="TFK72265.1"/>
    <property type="molecule type" value="Genomic_DNA"/>
</dbReference>
<name>A0ACD3B2H8_9AGAR</name>
<protein>
    <submittedName>
        <fullName evidence="1">Uncharacterized protein</fullName>
    </submittedName>
</protein>
<reference evidence="1 2" key="1">
    <citation type="journal article" date="2019" name="Nat. Ecol. Evol.">
        <title>Megaphylogeny resolves global patterns of mushroom evolution.</title>
        <authorList>
            <person name="Varga T."/>
            <person name="Krizsan K."/>
            <person name="Foldi C."/>
            <person name="Dima B."/>
            <person name="Sanchez-Garcia M."/>
            <person name="Sanchez-Ramirez S."/>
            <person name="Szollosi G.J."/>
            <person name="Szarkandi J.G."/>
            <person name="Papp V."/>
            <person name="Albert L."/>
            <person name="Andreopoulos W."/>
            <person name="Angelini C."/>
            <person name="Antonin V."/>
            <person name="Barry K.W."/>
            <person name="Bougher N.L."/>
            <person name="Buchanan P."/>
            <person name="Buyck B."/>
            <person name="Bense V."/>
            <person name="Catcheside P."/>
            <person name="Chovatia M."/>
            <person name="Cooper J."/>
            <person name="Damon W."/>
            <person name="Desjardin D."/>
            <person name="Finy P."/>
            <person name="Geml J."/>
            <person name="Haridas S."/>
            <person name="Hughes K."/>
            <person name="Justo A."/>
            <person name="Karasinski D."/>
            <person name="Kautmanova I."/>
            <person name="Kiss B."/>
            <person name="Kocsube S."/>
            <person name="Kotiranta H."/>
            <person name="LaButti K.M."/>
            <person name="Lechner B.E."/>
            <person name="Liimatainen K."/>
            <person name="Lipzen A."/>
            <person name="Lukacs Z."/>
            <person name="Mihaltcheva S."/>
            <person name="Morgado L.N."/>
            <person name="Niskanen T."/>
            <person name="Noordeloos M.E."/>
            <person name="Ohm R.A."/>
            <person name="Ortiz-Santana B."/>
            <person name="Ovrebo C."/>
            <person name="Racz N."/>
            <person name="Riley R."/>
            <person name="Savchenko A."/>
            <person name="Shiryaev A."/>
            <person name="Soop K."/>
            <person name="Spirin V."/>
            <person name="Szebenyi C."/>
            <person name="Tomsovsky M."/>
            <person name="Tulloss R.E."/>
            <person name="Uehling J."/>
            <person name="Grigoriev I.V."/>
            <person name="Vagvolgyi C."/>
            <person name="Papp T."/>
            <person name="Martin F.M."/>
            <person name="Miettinen O."/>
            <person name="Hibbett D.S."/>
            <person name="Nagy L.G."/>
        </authorList>
    </citation>
    <scope>NUCLEOTIDE SEQUENCE [LARGE SCALE GENOMIC DNA]</scope>
    <source>
        <strain evidence="1 2">NL-1719</strain>
    </source>
</reference>
<gene>
    <name evidence="1" type="ORF">BDN72DRAFT_855598</name>
</gene>
<keyword evidence="2" id="KW-1185">Reference proteome</keyword>
<proteinExistence type="predicted"/>
<sequence length="156" mass="18117">MLVCIRRWRRKRSTREKNRNKDGKLPGGWKERSTLWRCYGLEKKGSGGHSSFPNLNGKEYHANSKQVDRTWCTCYVQTLEDEPSKRFLELEYIEGGIFGQCLMEIGCLSVFEEVAEYDPLALQVEWNAQRVQPSACSSEIEELILKIRRAPENAEK</sequence>
<dbReference type="Proteomes" id="UP000308600">
    <property type="component" value="Unassembled WGS sequence"/>
</dbReference>
<accession>A0ACD3B2H8</accession>
<evidence type="ECO:0000313" key="1">
    <source>
        <dbReference type="EMBL" id="TFK72265.1"/>
    </source>
</evidence>